<dbReference type="SUPFAM" id="SSF55347">
    <property type="entry name" value="Glyceraldehyde-3-phosphate dehydrogenase-like, C-terminal domain"/>
    <property type="match status" value="1"/>
</dbReference>
<keyword evidence="8 14" id="KW-0560">Oxidoreductase</keyword>
<dbReference type="InterPro" id="IPR001342">
    <property type="entry name" value="HDH_cat"/>
</dbReference>
<evidence type="ECO:0000313" key="18">
    <source>
        <dbReference type="EMBL" id="CRZ35458.1"/>
    </source>
</evidence>
<dbReference type="PROSITE" id="PS01042">
    <property type="entry name" value="HOMOSER_DHGENASE"/>
    <property type="match status" value="1"/>
</dbReference>
<gene>
    <name evidence="18" type="ORF">HHT355_2269</name>
</gene>
<dbReference type="Pfam" id="PF00742">
    <property type="entry name" value="Homoserine_dh"/>
    <property type="match status" value="1"/>
</dbReference>
<evidence type="ECO:0000256" key="13">
    <source>
        <dbReference type="PIRSR" id="PIRSR000098-2"/>
    </source>
</evidence>
<dbReference type="PANTHER" id="PTHR43331">
    <property type="entry name" value="HOMOSERINE DEHYDROGENASE"/>
    <property type="match status" value="1"/>
</dbReference>
<dbReference type="Proteomes" id="UP000236497">
    <property type="component" value="Unassembled WGS sequence"/>
</dbReference>
<dbReference type="EMBL" id="CVTD020000025">
    <property type="protein sequence ID" value="CRZ35458.1"/>
    <property type="molecule type" value="Genomic_DNA"/>
</dbReference>
<dbReference type="SUPFAM" id="SSF51735">
    <property type="entry name" value="NAD(P)-binding Rossmann-fold domains"/>
    <property type="match status" value="1"/>
</dbReference>
<dbReference type="Gene3D" id="3.30.70.260">
    <property type="match status" value="1"/>
</dbReference>
<keyword evidence="9" id="KW-0915">Sodium</keyword>
<evidence type="ECO:0000256" key="14">
    <source>
        <dbReference type="RuleBase" id="RU000579"/>
    </source>
</evidence>
<evidence type="ECO:0000256" key="1">
    <source>
        <dbReference type="ARBA" id="ARBA00005056"/>
    </source>
</evidence>
<feature type="binding site" evidence="13">
    <location>
        <position position="185"/>
    </location>
    <ligand>
        <name>L-homoserine</name>
        <dbReference type="ChEBI" id="CHEBI:57476"/>
    </ligand>
</feature>
<dbReference type="OrthoDB" id="9808167at2"/>
<evidence type="ECO:0000313" key="19">
    <source>
        <dbReference type="Proteomes" id="UP000236497"/>
    </source>
</evidence>
<dbReference type="GO" id="GO:0009088">
    <property type="term" value="P:threonine biosynthetic process"/>
    <property type="evidence" value="ECO:0007669"/>
    <property type="project" value="UniProtKB-UniPathway"/>
</dbReference>
<dbReference type="NCBIfam" id="NF004976">
    <property type="entry name" value="PRK06349.1"/>
    <property type="match status" value="1"/>
</dbReference>
<dbReference type="InterPro" id="IPR005106">
    <property type="entry name" value="Asp/hSer_DH_NAD-bd"/>
</dbReference>
<keyword evidence="10 14" id="KW-0486">Methionine biosynthesis</keyword>
<feature type="binding site" evidence="13">
    <location>
        <begin position="7"/>
        <end position="14"/>
    </location>
    <ligand>
        <name>NADP(+)</name>
        <dbReference type="ChEBI" id="CHEBI:58349"/>
    </ligand>
</feature>
<accession>A0A0H5SYJ4</accession>
<evidence type="ECO:0000256" key="9">
    <source>
        <dbReference type="ARBA" id="ARBA00023053"/>
    </source>
</evidence>
<evidence type="ECO:0000256" key="5">
    <source>
        <dbReference type="ARBA" id="ARBA00013376"/>
    </source>
</evidence>
<dbReference type="InterPro" id="IPR019811">
    <property type="entry name" value="HDH_CS"/>
</dbReference>
<organism evidence="18 19">
    <name type="scientific">Herbinix hemicellulosilytica</name>
    <dbReference type="NCBI Taxonomy" id="1564487"/>
    <lineage>
        <taxon>Bacteria</taxon>
        <taxon>Bacillati</taxon>
        <taxon>Bacillota</taxon>
        <taxon>Clostridia</taxon>
        <taxon>Lachnospirales</taxon>
        <taxon>Lachnospiraceae</taxon>
        <taxon>Herbinix</taxon>
    </lineage>
</organism>
<reference evidence="18 19" key="1">
    <citation type="submission" date="2015-06" db="EMBL/GenBank/DDBJ databases">
        <authorList>
            <person name="Wibberg Daniel"/>
        </authorList>
    </citation>
    <scope>NUCLEOTIDE SEQUENCE [LARGE SCALE GENOMIC DNA]</scope>
    <source>
        <strain evidence="18 19">T3/55T</strain>
    </source>
</reference>
<feature type="domain" description="Homoserine dehydrogenase catalytic" evidence="16">
    <location>
        <begin position="132"/>
        <end position="311"/>
    </location>
</feature>
<dbReference type="FunFam" id="3.30.360.10:FF:000005">
    <property type="entry name" value="Homoserine dehydrogenase"/>
    <property type="match status" value="1"/>
</dbReference>
<protein>
    <recommendedName>
        <fullName evidence="5 14">Homoserine dehydrogenase</fullName>
        <ecNumber evidence="4 14">1.1.1.3</ecNumber>
    </recommendedName>
</protein>
<dbReference type="Gene3D" id="3.30.360.10">
    <property type="entry name" value="Dihydrodipicolinate Reductase, domain 2"/>
    <property type="match status" value="1"/>
</dbReference>
<evidence type="ECO:0000256" key="10">
    <source>
        <dbReference type="ARBA" id="ARBA00023167"/>
    </source>
</evidence>
<evidence type="ECO:0000256" key="6">
    <source>
        <dbReference type="ARBA" id="ARBA00022605"/>
    </source>
</evidence>
<dbReference type="EC" id="1.1.1.3" evidence="4 14"/>
<comment type="pathway">
    <text evidence="2 14">Amino-acid biosynthesis; L-methionine biosynthesis via de novo pathway; L-homoserine from L-aspartate: step 3/3.</text>
</comment>
<comment type="catalytic activity">
    <reaction evidence="11">
        <text>L-homoserine + NADP(+) = L-aspartate 4-semialdehyde + NADPH + H(+)</text>
        <dbReference type="Rhea" id="RHEA:15761"/>
        <dbReference type="ChEBI" id="CHEBI:15378"/>
        <dbReference type="ChEBI" id="CHEBI:57476"/>
        <dbReference type="ChEBI" id="CHEBI:57783"/>
        <dbReference type="ChEBI" id="CHEBI:58349"/>
        <dbReference type="ChEBI" id="CHEBI:537519"/>
        <dbReference type="EC" id="1.1.1.3"/>
    </reaction>
    <physiologicalReaction direction="right-to-left" evidence="11">
        <dbReference type="Rhea" id="RHEA:15763"/>
    </physiologicalReaction>
</comment>
<dbReference type="UniPathway" id="UPA00050">
    <property type="reaction ID" value="UER00063"/>
</dbReference>
<dbReference type="GO" id="GO:0050661">
    <property type="term" value="F:NADP binding"/>
    <property type="evidence" value="ECO:0007669"/>
    <property type="project" value="InterPro"/>
</dbReference>
<evidence type="ECO:0000256" key="4">
    <source>
        <dbReference type="ARBA" id="ARBA00013213"/>
    </source>
</evidence>
<keyword evidence="13 14" id="KW-0521">NADP</keyword>
<evidence type="ECO:0000256" key="7">
    <source>
        <dbReference type="ARBA" id="ARBA00022697"/>
    </source>
</evidence>
<dbReference type="PANTHER" id="PTHR43331:SF1">
    <property type="entry name" value="HOMOSERINE DEHYDROGENASE"/>
    <property type="match status" value="1"/>
</dbReference>
<keyword evidence="6 14" id="KW-0028">Amino-acid biosynthesis</keyword>
<evidence type="ECO:0000259" key="17">
    <source>
        <dbReference type="Pfam" id="PF03447"/>
    </source>
</evidence>
<proteinExistence type="inferred from homology"/>
<evidence type="ECO:0000259" key="16">
    <source>
        <dbReference type="Pfam" id="PF00742"/>
    </source>
</evidence>
<sequence length="404" mass="44596">MINIAVLGYGTIGSGVVEVLKLNGDSICKRAGDRINVKYVLDIRDFPGNPIMEILVHDVNIILNDPDVKIVVEVMGGTEPAYTYVKEALLRGKSVVTSNKELVAKYGAELIDIAKERNTNFLFEASVGGGIPIIRPLNQSLTADEIVEITGILNGTTNYILTKMAEEGIDFETALKNAQSLGYAERDPSADVEGYDSCRKIAILSSLAYGMQVDYEDIYTEGISKITDTDIKYAKALGARIKLFATSIREDDDSVYAMVAPVMIRANHPLYSVNDVFNGIFVRGNVIGDVMFYGSGAGKLPTASAVVADVVDCAKHFNRNIWTIWSSKKLELTDINKVKHRFFVRVLKNENSIDSLRELFGDIEIAPEVVENEIAFITKEIAEKEMKDKKEKLSGFLGSIRVRF</sequence>
<dbReference type="GO" id="GO:0009086">
    <property type="term" value="P:methionine biosynthetic process"/>
    <property type="evidence" value="ECO:0007669"/>
    <property type="project" value="UniProtKB-KW"/>
</dbReference>
<keyword evidence="19" id="KW-1185">Reference proteome</keyword>
<feature type="binding site" evidence="13">
    <location>
        <position position="100"/>
    </location>
    <ligand>
        <name>NADPH</name>
        <dbReference type="ChEBI" id="CHEBI:57783"/>
    </ligand>
</feature>
<dbReference type="Gene3D" id="3.40.50.720">
    <property type="entry name" value="NAD(P)-binding Rossmann-like Domain"/>
    <property type="match status" value="1"/>
</dbReference>
<comment type="pathway">
    <text evidence="1 14">Amino-acid biosynthesis; L-threonine biosynthesis; L-threonine from L-aspartate: step 3/5.</text>
</comment>
<feature type="active site" description="Proton donor" evidence="12">
    <location>
        <position position="200"/>
    </location>
</feature>
<evidence type="ECO:0000256" key="15">
    <source>
        <dbReference type="RuleBase" id="RU004171"/>
    </source>
</evidence>
<dbReference type="AlphaFoldDB" id="A0A0H5SYJ4"/>
<dbReference type="RefSeq" id="WP_103203539.1">
    <property type="nucleotide sequence ID" value="NZ_CVTD020000025.1"/>
</dbReference>
<evidence type="ECO:0000256" key="3">
    <source>
        <dbReference type="ARBA" id="ARBA00006753"/>
    </source>
</evidence>
<evidence type="ECO:0000256" key="2">
    <source>
        <dbReference type="ARBA" id="ARBA00005062"/>
    </source>
</evidence>
<feature type="domain" description="Aspartate/homoserine dehydrogenase NAD-binding" evidence="17">
    <location>
        <begin position="8"/>
        <end position="124"/>
    </location>
</feature>
<comment type="similarity">
    <text evidence="3 15">Belongs to the homoserine dehydrogenase family.</text>
</comment>
<dbReference type="GO" id="GO:0004412">
    <property type="term" value="F:homoserine dehydrogenase activity"/>
    <property type="evidence" value="ECO:0007669"/>
    <property type="project" value="UniProtKB-EC"/>
</dbReference>
<dbReference type="InterPro" id="IPR016204">
    <property type="entry name" value="HDH"/>
</dbReference>
<evidence type="ECO:0000256" key="11">
    <source>
        <dbReference type="ARBA" id="ARBA00048841"/>
    </source>
</evidence>
<evidence type="ECO:0000256" key="12">
    <source>
        <dbReference type="PIRSR" id="PIRSR000098-1"/>
    </source>
</evidence>
<name>A0A0H5SYJ4_HERHM</name>
<dbReference type="InterPro" id="IPR036291">
    <property type="entry name" value="NAD(P)-bd_dom_sf"/>
</dbReference>
<dbReference type="Pfam" id="PF03447">
    <property type="entry name" value="NAD_binding_3"/>
    <property type="match status" value="1"/>
</dbReference>
<keyword evidence="7 14" id="KW-0791">Threonine biosynthesis</keyword>
<evidence type="ECO:0000256" key="8">
    <source>
        <dbReference type="ARBA" id="ARBA00023002"/>
    </source>
</evidence>
<dbReference type="UniPathway" id="UPA00051">
    <property type="reaction ID" value="UER00465"/>
</dbReference>
<dbReference type="PIRSF" id="PIRSF000098">
    <property type="entry name" value="Homoser_dehydrog"/>
    <property type="match status" value="1"/>
</dbReference>